<accession>A0A517R7L2</accession>
<proteinExistence type="predicted"/>
<dbReference type="Proteomes" id="UP000317318">
    <property type="component" value="Chromosome"/>
</dbReference>
<sequence>MHRILIPASLVVGALIAGTVTEAVAQTFQYRGGTRPRTIDRSDAGLTTLSIEIISAEGIGLDAQRWSQRFERFGYAVRIRRGLPGEGISVTEKKRGPLRTVKVIGAIDDRGRLLFPSQTFEPTDVAELQEWLDELKSFGAQGTPDGKAMWGLNKTQFDKFYAAVSEKAAADVTGLKLPEAIRKLGLPSVYQLKFSAAAMESMKQTDHRFVKHSPRDLSVGTTLAAVLNEFGLGFRPLRTPEGGIKLMVESIDEGEDLWPVGWTLNGEGADRAAFAPALFSVVAVDFRQAKLADVLRAVEAQTDIPILIDHDGLSKAGIDPAELTVKVRPRKTSWSIVLRDVTLPHFLDRELRRDEEGRALLWIKSSRPPRDAEDE</sequence>
<evidence type="ECO:0000313" key="2">
    <source>
        <dbReference type="Proteomes" id="UP000317318"/>
    </source>
</evidence>
<dbReference type="KEGG" id="svp:Pan189_42640"/>
<organism evidence="1 2">
    <name type="scientific">Stratiformator vulcanicus</name>
    <dbReference type="NCBI Taxonomy" id="2527980"/>
    <lineage>
        <taxon>Bacteria</taxon>
        <taxon>Pseudomonadati</taxon>
        <taxon>Planctomycetota</taxon>
        <taxon>Planctomycetia</taxon>
        <taxon>Planctomycetales</taxon>
        <taxon>Planctomycetaceae</taxon>
        <taxon>Stratiformator</taxon>
    </lineage>
</organism>
<dbReference type="RefSeq" id="WP_145365962.1">
    <property type="nucleotide sequence ID" value="NZ_CP036268.1"/>
</dbReference>
<gene>
    <name evidence="1" type="ORF">Pan189_42640</name>
</gene>
<dbReference type="EMBL" id="CP036268">
    <property type="protein sequence ID" value="QDT39852.1"/>
    <property type="molecule type" value="Genomic_DNA"/>
</dbReference>
<dbReference type="OrthoDB" id="250767at2"/>
<evidence type="ECO:0000313" key="1">
    <source>
        <dbReference type="EMBL" id="QDT39852.1"/>
    </source>
</evidence>
<dbReference type="AlphaFoldDB" id="A0A517R7L2"/>
<protein>
    <submittedName>
        <fullName evidence="1">Uncharacterized protein</fullName>
    </submittedName>
</protein>
<keyword evidence="2" id="KW-1185">Reference proteome</keyword>
<name>A0A517R7L2_9PLAN</name>
<reference evidence="1 2" key="1">
    <citation type="submission" date="2019-02" db="EMBL/GenBank/DDBJ databases">
        <title>Deep-cultivation of Planctomycetes and their phenomic and genomic characterization uncovers novel biology.</title>
        <authorList>
            <person name="Wiegand S."/>
            <person name="Jogler M."/>
            <person name="Boedeker C."/>
            <person name="Pinto D."/>
            <person name="Vollmers J."/>
            <person name="Rivas-Marin E."/>
            <person name="Kohn T."/>
            <person name="Peeters S.H."/>
            <person name="Heuer A."/>
            <person name="Rast P."/>
            <person name="Oberbeckmann S."/>
            <person name="Bunk B."/>
            <person name="Jeske O."/>
            <person name="Meyerdierks A."/>
            <person name="Storesund J.E."/>
            <person name="Kallscheuer N."/>
            <person name="Luecker S."/>
            <person name="Lage O.M."/>
            <person name="Pohl T."/>
            <person name="Merkel B.J."/>
            <person name="Hornburger P."/>
            <person name="Mueller R.-W."/>
            <person name="Bruemmer F."/>
            <person name="Labrenz M."/>
            <person name="Spormann A.M."/>
            <person name="Op den Camp H."/>
            <person name="Overmann J."/>
            <person name="Amann R."/>
            <person name="Jetten M.S.M."/>
            <person name="Mascher T."/>
            <person name="Medema M.H."/>
            <person name="Devos D.P."/>
            <person name="Kaster A.-K."/>
            <person name="Ovreas L."/>
            <person name="Rohde M."/>
            <person name="Galperin M.Y."/>
            <person name="Jogler C."/>
        </authorList>
    </citation>
    <scope>NUCLEOTIDE SEQUENCE [LARGE SCALE GENOMIC DNA]</scope>
    <source>
        <strain evidence="1 2">Pan189</strain>
    </source>
</reference>